<evidence type="ECO:0000256" key="1">
    <source>
        <dbReference type="ARBA" id="ARBA00007824"/>
    </source>
</evidence>
<name>A0A914BW17_9BILA</name>
<dbReference type="InterPro" id="IPR007053">
    <property type="entry name" value="LRAT_dom"/>
</dbReference>
<keyword evidence="6" id="KW-1185">Reference proteome</keyword>
<evidence type="ECO:0000256" key="4">
    <source>
        <dbReference type="ARBA" id="ARBA00023098"/>
    </source>
</evidence>
<evidence type="ECO:0000259" key="5">
    <source>
        <dbReference type="Pfam" id="PF04970"/>
    </source>
</evidence>
<keyword evidence="4" id="KW-0443">Lipid metabolism</keyword>
<dbReference type="GO" id="GO:0016410">
    <property type="term" value="F:N-acyltransferase activity"/>
    <property type="evidence" value="ECO:0007669"/>
    <property type="project" value="TreeGrafter"/>
</dbReference>
<dbReference type="PANTHER" id="PTHR13943:SF77">
    <property type="entry name" value="LRAT DOMAIN-CONTAINING PROTEIN"/>
    <property type="match status" value="1"/>
</dbReference>
<reference evidence="7" key="1">
    <citation type="submission" date="2022-11" db="UniProtKB">
        <authorList>
            <consortium name="WormBaseParasite"/>
        </authorList>
    </citation>
    <scope>IDENTIFICATION</scope>
</reference>
<dbReference type="Gene3D" id="3.90.1720.10">
    <property type="entry name" value="endopeptidase domain like (from Nostoc punctiforme)"/>
    <property type="match status" value="1"/>
</dbReference>
<dbReference type="InterPro" id="IPR051496">
    <property type="entry name" value="H-rev107_PLA/AT"/>
</dbReference>
<dbReference type="GO" id="GO:0008970">
    <property type="term" value="F:phospholipase A1 activity"/>
    <property type="evidence" value="ECO:0007669"/>
    <property type="project" value="TreeGrafter"/>
</dbReference>
<keyword evidence="3" id="KW-0378">Hydrolase</keyword>
<accession>A0A914BW17</accession>
<dbReference type="GO" id="GO:0004623">
    <property type="term" value="F:phospholipase A2 activity"/>
    <property type="evidence" value="ECO:0007669"/>
    <property type="project" value="TreeGrafter"/>
</dbReference>
<evidence type="ECO:0000313" key="7">
    <source>
        <dbReference type="WBParaSite" id="ACRNAN_Path_1130.g4375.t1"/>
    </source>
</evidence>
<sequence length="105" mass="11922">MKRLLPGDLIEFNRTCIYCHWAIYEGEGKIIHYSGEVNSKKGAKVERAELYKVANGSPIRINNESDVYYPPLIDTVKRAQTRLTNSSARLSVECTIYSLISPVRT</sequence>
<dbReference type="AlphaFoldDB" id="A0A914BW17"/>
<comment type="similarity">
    <text evidence="1">Belongs to the H-rev107 family.</text>
</comment>
<dbReference type="Proteomes" id="UP000887540">
    <property type="component" value="Unplaced"/>
</dbReference>
<dbReference type="GO" id="GO:0005737">
    <property type="term" value="C:cytoplasm"/>
    <property type="evidence" value="ECO:0007669"/>
    <property type="project" value="TreeGrafter"/>
</dbReference>
<evidence type="ECO:0000256" key="3">
    <source>
        <dbReference type="ARBA" id="ARBA00022801"/>
    </source>
</evidence>
<protein>
    <submittedName>
        <fullName evidence="7">LRAT domain-containing protein</fullName>
    </submittedName>
</protein>
<proteinExistence type="inferred from homology"/>
<keyword evidence="2" id="KW-0808">Transferase</keyword>
<dbReference type="Pfam" id="PF04970">
    <property type="entry name" value="LRAT"/>
    <property type="match status" value="1"/>
</dbReference>
<organism evidence="6 7">
    <name type="scientific">Acrobeloides nanus</name>
    <dbReference type="NCBI Taxonomy" id="290746"/>
    <lineage>
        <taxon>Eukaryota</taxon>
        <taxon>Metazoa</taxon>
        <taxon>Ecdysozoa</taxon>
        <taxon>Nematoda</taxon>
        <taxon>Chromadorea</taxon>
        <taxon>Rhabditida</taxon>
        <taxon>Tylenchina</taxon>
        <taxon>Cephalobomorpha</taxon>
        <taxon>Cephaloboidea</taxon>
        <taxon>Cephalobidae</taxon>
        <taxon>Acrobeloides</taxon>
    </lineage>
</organism>
<feature type="domain" description="LRAT" evidence="5">
    <location>
        <begin position="5"/>
        <end position="83"/>
    </location>
</feature>
<dbReference type="WBParaSite" id="ACRNAN_Path_1130.g4375.t1">
    <property type="protein sequence ID" value="ACRNAN_Path_1130.g4375.t1"/>
    <property type="gene ID" value="ACRNAN_Path_1130.g4375"/>
</dbReference>
<evidence type="ECO:0000256" key="2">
    <source>
        <dbReference type="ARBA" id="ARBA00022679"/>
    </source>
</evidence>
<dbReference type="GO" id="GO:0070292">
    <property type="term" value="P:N-acylphosphatidylethanolamine metabolic process"/>
    <property type="evidence" value="ECO:0007669"/>
    <property type="project" value="TreeGrafter"/>
</dbReference>
<evidence type="ECO:0000313" key="6">
    <source>
        <dbReference type="Proteomes" id="UP000887540"/>
    </source>
</evidence>
<dbReference type="PANTHER" id="PTHR13943">
    <property type="entry name" value="HRAS-LIKE SUPPRESSOR - RELATED"/>
    <property type="match status" value="1"/>
</dbReference>